<dbReference type="PRINTS" id="PR01036">
    <property type="entry name" value="TCRTETB"/>
</dbReference>
<feature type="transmembrane region" description="Helical" evidence="8">
    <location>
        <begin position="304"/>
        <end position="325"/>
    </location>
</feature>
<evidence type="ECO:0000313" key="10">
    <source>
        <dbReference type="EMBL" id="MBJ7632750.1"/>
    </source>
</evidence>
<evidence type="ECO:0000256" key="5">
    <source>
        <dbReference type="ARBA" id="ARBA00022692"/>
    </source>
</evidence>
<dbReference type="Proteomes" id="UP000728106">
    <property type="component" value="Unassembled WGS sequence"/>
</dbReference>
<dbReference type="InterPro" id="IPR036259">
    <property type="entry name" value="MFS_trans_sf"/>
</dbReference>
<dbReference type="Gene3D" id="1.20.1250.20">
    <property type="entry name" value="MFS general substrate transporter like domains"/>
    <property type="match status" value="1"/>
</dbReference>
<dbReference type="PROSITE" id="PS50850">
    <property type="entry name" value="MFS"/>
    <property type="match status" value="1"/>
</dbReference>
<dbReference type="SUPFAM" id="SSF103473">
    <property type="entry name" value="MFS general substrate transporter"/>
    <property type="match status" value="1"/>
</dbReference>
<comment type="subcellular location">
    <subcellularLocation>
        <location evidence="1">Cell membrane</location>
        <topology evidence="1">Multi-pass membrane protein</topology>
    </subcellularLocation>
</comment>
<dbReference type="GO" id="GO:0022857">
    <property type="term" value="F:transmembrane transporter activity"/>
    <property type="evidence" value="ECO:0007669"/>
    <property type="project" value="InterPro"/>
</dbReference>
<dbReference type="InterPro" id="IPR004638">
    <property type="entry name" value="EmrB-like"/>
</dbReference>
<dbReference type="Proteomes" id="UP000808038">
    <property type="component" value="Unassembled WGS sequence"/>
</dbReference>
<keyword evidence="7 8" id="KW-0472">Membrane</keyword>
<feature type="transmembrane region" description="Helical" evidence="8">
    <location>
        <begin position="332"/>
        <end position="351"/>
    </location>
</feature>
<keyword evidence="12" id="KW-1185">Reference proteome</keyword>
<dbReference type="PANTHER" id="PTHR42718">
    <property type="entry name" value="MAJOR FACILITATOR SUPERFAMILY MULTIDRUG TRANSPORTER MFSC"/>
    <property type="match status" value="1"/>
</dbReference>
<dbReference type="CDD" id="cd17321">
    <property type="entry name" value="MFS_MMR_MDR_like"/>
    <property type="match status" value="1"/>
</dbReference>
<feature type="transmembrane region" description="Helical" evidence="8">
    <location>
        <begin position="167"/>
        <end position="187"/>
    </location>
</feature>
<evidence type="ECO:0000256" key="7">
    <source>
        <dbReference type="ARBA" id="ARBA00023136"/>
    </source>
</evidence>
<dbReference type="InterPro" id="IPR020846">
    <property type="entry name" value="MFS_dom"/>
</dbReference>
<evidence type="ECO:0000256" key="6">
    <source>
        <dbReference type="ARBA" id="ARBA00022989"/>
    </source>
</evidence>
<sequence length="473" mass="51248">MQESQNGLKLWLSMTAVGLFTFMSTLDASIVNIALPVMSKEMNIPMNQATWTVSIYLIVISGLLALFGNLGDQLGKIKIFRIGTIVFTLGSVLAGIDLGLPFLLFARFVQAVGASMTMSNSFGITTTLAPQNLRGRAMSFIAAWVSLGSILGPALGGLLLQHLSWSYIFWINVPIGIIAIVAGAFLLPKSSKKGVTPQIDWFGAVSLFLFVAVLFLGLNVAQVQGFLAAWPLALIVIAIILFVLFIRHELHAEKPLLDLTIFSSKLFTISLITAFLVFVTNFFINVLMPFYLENLRGLSTGTSGMYMLLWPVAMLVFSALSGTLADKMDREYVTLFGLTVLAIVMFTWFFVDGESPMLLIGLLLAGSGFGMAFFQSPNNALIMSNAPQDKLGVAGSLNALSRNLGMITGTTLVTSVLYAAMSVKLGKAITTYPAHNPEVFVFGMHVAFAVAGVLLVIAFIITFYRVLMRRATK</sequence>
<reference evidence="11 12" key="2">
    <citation type="journal article" date="2021" name="Int. J. Food Microbiol.">
        <title>Safety demonstration of a microbial species for use in the food chain: Weissella confusa.</title>
        <authorList>
            <person name="Bourdichon F."/>
            <person name="Patrone V."/>
            <person name="Fontana A."/>
            <person name="Milani G."/>
            <person name="Morelli L."/>
        </authorList>
    </citation>
    <scope>NUCLEOTIDE SEQUENCE [LARGE SCALE GENOMIC DNA]</scope>
    <source>
        <strain evidence="10">CCUG 30943</strain>
        <strain evidence="11 12">CCUG 43002</strain>
    </source>
</reference>
<evidence type="ECO:0000256" key="4">
    <source>
        <dbReference type="ARBA" id="ARBA00022475"/>
    </source>
</evidence>
<reference evidence="11" key="1">
    <citation type="submission" date="2020-02" db="EMBL/GenBank/DDBJ databases">
        <authorList>
            <person name="Fontana A."/>
            <person name="Patrone V."/>
            <person name="Morelli L."/>
        </authorList>
    </citation>
    <scope>NUCLEOTIDE SEQUENCE</scope>
    <source>
        <strain evidence="10">CCUG 30943</strain>
        <strain evidence="11">CCUG 43002</strain>
    </source>
</reference>
<feature type="transmembrane region" description="Helical" evidence="8">
    <location>
        <begin position="49"/>
        <end position="67"/>
    </location>
</feature>
<organism evidence="11 12">
    <name type="scientific">Weissella confusa</name>
    <name type="common">Lactobacillus confusus</name>
    <dbReference type="NCBI Taxonomy" id="1583"/>
    <lineage>
        <taxon>Bacteria</taxon>
        <taxon>Bacillati</taxon>
        <taxon>Bacillota</taxon>
        <taxon>Bacilli</taxon>
        <taxon>Lactobacillales</taxon>
        <taxon>Lactobacillaceae</taxon>
        <taxon>Weissella</taxon>
    </lineage>
</organism>
<evidence type="ECO:0000313" key="12">
    <source>
        <dbReference type="Proteomes" id="UP000728106"/>
    </source>
</evidence>
<comment type="similarity">
    <text evidence="2">Belongs to the major facilitator superfamily. EmrB family.</text>
</comment>
<proteinExistence type="inferred from homology"/>
<dbReference type="Pfam" id="PF07690">
    <property type="entry name" value="MFS_1"/>
    <property type="match status" value="1"/>
</dbReference>
<gene>
    <name evidence="11" type="ORF">HAU20_07535</name>
    <name evidence="10" type="ORF">HAU43_06590</name>
</gene>
<feature type="transmembrane region" description="Helical" evidence="8">
    <location>
        <begin position="404"/>
        <end position="421"/>
    </location>
</feature>
<feature type="transmembrane region" description="Helical" evidence="8">
    <location>
        <begin position="266"/>
        <end position="292"/>
    </location>
</feature>
<comment type="caution">
    <text evidence="11">The sequence shown here is derived from an EMBL/GenBank/DDBJ whole genome shotgun (WGS) entry which is preliminary data.</text>
</comment>
<feature type="transmembrane region" description="Helical" evidence="8">
    <location>
        <begin position="141"/>
        <end position="161"/>
    </location>
</feature>
<protein>
    <submittedName>
        <fullName evidence="11">MFS transporter</fullName>
    </submittedName>
</protein>
<evidence type="ECO:0000259" key="9">
    <source>
        <dbReference type="PROSITE" id="PS50850"/>
    </source>
</evidence>
<evidence type="ECO:0000256" key="3">
    <source>
        <dbReference type="ARBA" id="ARBA00022448"/>
    </source>
</evidence>
<name>A0A4Z0RMS1_WEICO</name>
<evidence type="ECO:0000256" key="2">
    <source>
        <dbReference type="ARBA" id="ARBA00008537"/>
    </source>
</evidence>
<dbReference type="RefSeq" id="WP_003608068.1">
    <property type="nucleotide sequence ID" value="NZ_ALXH01000041.1"/>
</dbReference>
<feature type="transmembrane region" description="Helical" evidence="8">
    <location>
        <begin position="12"/>
        <end position="37"/>
    </location>
</feature>
<dbReference type="PANTHER" id="PTHR42718:SF9">
    <property type="entry name" value="MAJOR FACILITATOR SUPERFAMILY MULTIDRUG TRANSPORTER MFSC"/>
    <property type="match status" value="1"/>
</dbReference>
<dbReference type="EMBL" id="JAAOCX010000007">
    <property type="protein sequence ID" value="MBJ7632750.1"/>
    <property type="molecule type" value="Genomic_DNA"/>
</dbReference>
<evidence type="ECO:0000313" key="11">
    <source>
        <dbReference type="EMBL" id="MBJ7639233.1"/>
    </source>
</evidence>
<keyword evidence="6 8" id="KW-1133">Transmembrane helix</keyword>
<evidence type="ECO:0000256" key="1">
    <source>
        <dbReference type="ARBA" id="ARBA00004651"/>
    </source>
</evidence>
<dbReference type="EMBL" id="JAAOCP010000008">
    <property type="protein sequence ID" value="MBJ7639233.1"/>
    <property type="molecule type" value="Genomic_DNA"/>
</dbReference>
<keyword evidence="4" id="KW-1003">Cell membrane</keyword>
<dbReference type="NCBIfam" id="TIGR00711">
    <property type="entry name" value="efflux_EmrB"/>
    <property type="match status" value="1"/>
</dbReference>
<feature type="transmembrane region" description="Helical" evidence="8">
    <location>
        <begin position="108"/>
        <end position="129"/>
    </location>
</feature>
<dbReference type="GO" id="GO:0005886">
    <property type="term" value="C:plasma membrane"/>
    <property type="evidence" value="ECO:0007669"/>
    <property type="project" value="UniProtKB-SubCell"/>
</dbReference>
<dbReference type="InterPro" id="IPR011701">
    <property type="entry name" value="MFS"/>
</dbReference>
<feature type="transmembrane region" description="Helical" evidence="8">
    <location>
        <begin position="357"/>
        <end position="374"/>
    </location>
</feature>
<dbReference type="Gene3D" id="1.20.1720.10">
    <property type="entry name" value="Multidrug resistance protein D"/>
    <property type="match status" value="1"/>
</dbReference>
<feature type="transmembrane region" description="Helical" evidence="8">
    <location>
        <begin position="199"/>
        <end position="221"/>
    </location>
</feature>
<feature type="transmembrane region" description="Helical" evidence="8">
    <location>
        <begin position="227"/>
        <end position="246"/>
    </location>
</feature>
<feature type="transmembrane region" description="Helical" evidence="8">
    <location>
        <begin position="79"/>
        <end position="96"/>
    </location>
</feature>
<evidence type="ECO:0000256" key="8">
    <source>
        <dbReference type="SAM" id="Phobius"/>
    </source>
</evidence>
<keyword evidence="3" id="KW-0813">Transport</keyword>
<feature type="transmembrane region" description="Helical" evidence="8">
    <location>
        <begin position="441"/>
        <end position="467"/>
    </location>
</feature>
<accession>A0A4Z0RMS1</accession>
<feature type="domain" description="Major facilitator superfamily (MFS) profile" evidence="9">
    <location>
        <begin position="13"/>
        <end position="470"/>
    </location>
</feature>
<dbReference type="AlphaFoldDB" id="A0A4Z0RMS1"/>
<keyword evidence="5 8" id="KW-0812">Transmembrane</keyword>